<accession>A0A1N7SEY7</accession>
<keyword evidence="2" id="KW-1185">Reference proteome</keyword>
<dbReference type="AlphaFoldDB" id="A0A1N7SEY7"/>
<sequence>MDRGRNDVAHRDRRIDLLYLHGGDYVRNPTHASKFDFLDSAALILVLSWRNLWKSQSSTLDRTKIMRAF</sequence>
<reference evidence="1 2" key="1">
    <citation type="submission" date="2016-12" db="EMBL/GenBank/DDBJ databases">
        <authorList>
            <person name="Song W.-J."/>
            <person name="Kurnit D.M."/>
        </authorList>
    </citation>
    <scope>NUCLEOTIDE SEQUENCE [LARGE SCALE GENOMIC DNA]</scope>
    <source>
        <strain evidence="1 2">STM7296</strain>
    </source>
</reference>
<evidence type="ECO:0000313" key="2">
    <source>
        <dbReference type="Proteomes" id="UP000187012"/>
    </source>
</evidence>
<dbReference type="EMBL" id="CYGX02000060">
    <property type="protein sequence ID" value="SIT45956.1"/>
    <property type="molecule type" value="Genomic_DNA"/>
</dbReference>
<dbReference type="Proteomes" id="UP000187012">
    <property type="component" value="Unassembled WGS sequence"/>
</dbReference>
<proteinExistence type="predicted"/>
<protein>
    <submittedName>
        <fullName evidence="1">Uncharacterized protein</fullName>
    </submittedName>
</protein>
<name>A0A1N7SEY7_9BURK</name>
<organism evidence="1 2">
    <name type="scientific">Paraburkholderia ribeironis</name>
    <dbReference type="NCBI Taxonomy" id="1247936"/>
    <lineage>
        <taxon>Bacteria</taxon>
        <taxon>Pseudomonadati</taxon>
        <taxon>Pseudomonadota</taxon>
        <taxon>Betaproteobacteria</taxon>
        <taxon>Burkholderiales</taxon>
        <taxon>Burkholderiaceae</taxon>
        <taxon>Paraburkholderia</taxon>
    </lineage>
</organism>
<evidence type="ECO:0000313" key="1">
    <source>
        <dbReference type="EMBL" id="SIT45956.1"/>
    </source>
</evidence>
<gene>
    <name evidence="1" type="ORF">BN2475_600040</name>
</gene>
<dbReference type="STRING" id="1247936.BN2475_600040"/>